<sequence length="54" mass="5858">MRIRGLPGIRTVVFDLGETLVDESRCWAAAARTVGTSPFTLMAHLGSLIERGLD</sequence>
<comment type="caution">
    <text evidence="1">The sequence shown here is derived from an EMBL/GenBank/DDBJ whole genome shotgun (WGS) entry which is preliminary data.</text>
</comment>
<organism evidence="1 2">
    <name type="scientific">Brevibacterium senegalense</name>
    <dbReference type="NCBI Taxonomy" id="1033736"/>
    <lineage>
        <taxon>Bacteria</taxon>
        <taxon>Bacillati</taxon>
        <taxon>Actinomycetota</taxon>
        <taxon>Actinomycetes</taxon>
        <taxon>Micrococcales</taxon>
        <taxon>Brevibacteriaceae</taxon>
        <taxon>Brevibacterium</taxon>
    </lineage>
</organism>
<accession>A0A921MC28</accession>
<dbReference type="AlphaFoldDB" id="A0A921MC28"/>
<evidence type="ECO:0000313" key="2">
    <source>
        <dbReference type="Proteomes" id="UP000784435"/>
    </source>
</evidence>
<reference evidence="1" key="2">
    <citation type="submission" date="2021-09" db="EMBL/GenBank/DDBJ databases">
        <authorList>
            <person name="Gilroy R."/>
        </authorList>
    </citation>
    <scope>NUCLEOTIDE SEQUENCE</scope>
    <source>
        <strain evidence="1">ChiGjej5B5-7349</strain>
    </source>
</reference>
<dbReference type="EMBL" id="DYUK01000019">
    <property type="protein sequence ID" value="HJG78947.1"/>
    <property type="molecule type" value="Genomic_DNA"/>
</dbReference>
<proteinExistence type="predicted"/>
<gene>
    <name evidence="1" type="ORF">K8V08_00875</name>
</gene>
<evidence type="ECO:0000313" key="1">
    <source>
        <dbReference type="EMBL" id="HJG78947.1"/>
    </source>
</evidence>
<name>A0A921MC28_9MICO</name>
<dbReference type="Proteomes" id="UP000784435">
    <property type="component" value="Unassembled WGS sequence"/>
</dbReference>
<protein>
    <submittedName>
        <fullName evidence="1">Uncharacterized protein</fullName>
    </submittedName>
</protein>
<reference evidence="1" key="1">
    <citation type="journal article" date="2021" name="PeerJ">
        <title>Extensive microbial diversity within the chicken gut microbiome revealed by metagenomics and culture.</title>
        <authorList>
            <person name="Gilroy R."/>
            <person name="Ravi A."/>
            <person name="Getino M."/>
            <person name="Pursley I."/>
            <person name="Horton D.L."/>
            <person name="Alikhan N.F."/>
            <person name="Baker D."/>
            <person name="Gharbi K."/>
            <person name="Hall N."/>
            <person name="Watson M."/>
            <person name="Adriaenssens E.M."/>
            <person name="Foster-Nyarko E."/>
            <person name="Jarju S."/>
            <person name="Secka A."/>
            <person name="Antonio M."/>
            <person name="Oren A."/>
            <person name="Chaudhuri R.R."/>
            <person name="La Ragione R."/>
            <person name="Hildebrand F."/>
            <person name="Pallen M.J."/>
        </authorList>
    </citation>
    <scope>NUCLEOTIDE SEQUENCE</scope>
    <source>
        <strain evidence="1">ChiGjej5B5-7349</strain>
    </source>
</reference>